<proteinExistence type="predicted"/>
<accession>A0A6A5TLL0</accession>
<organism evidence="3 4">
    <name type="scientific">Byssothecium circinans</name>
    <dbReference type="NCBI Taxonomy" id="147558"/>
    <lineage>
        <taxon>Eukaryota</taxon>
        <taxon>Fungi</taxon>
        <taxon>Dikarya</taxon>
        <taxon>Ascomycota</taxon>
        <taxon>Pezizomycotina</taxon>
        <taxon>Dothideomycetes</taxon>
        <taxon>Pleosporomycetidae</taxon>
        <taxon>Pleosporales</taxon>
        <taxon>Massarineae</taxon>
        <taxon>Massarinaceae</taxon>
        <taxon>Byssothecium</taxon>
    </lineage>
</organism>
<feature type="compositionally biased region" description="Polar residues" evidence="1">
    <location>
        <begin position="61"/>
        <end position="81"/>
    </location>
</feature>
<reference evidence="3" key="1">
    <citation type="journal article" date="2020" name="Stud. Mycol.">
        <title>101 Dothideomycetes genomes: a test case for predicting lifestyles and emergence of pathogens.</title>
        <authorList>
            <person name="Haridas S."/>
            <person name="Albert R."/>
            <person name="Binder M."/>
            <person name="Bloem J."/>
            <person name="Labutti K."/>
            <person name="Salamov A."/>
            <person name="Andreopoulos B."/>
            <person name="Baker S."/>
            <person name="Barry K."/>
            <person name="Bills G."/>
            <person name="Bluhm B."/>
            <person name="Cannon C."/>
            <person name="Castanera R."/>
            <person name="Culley D."/>
            <person name="Daum C."/>
            <person name="Ezra D."/>
            <person name="Gonzalez J."/>
            <person name="Henrissat B."/>
            <person name="Kuo A."/>
            <person name="Liang C."/>
            <person name="Lipzen A."/>
            <person name="Lutzoni F."/>
            <person name="Magnuson J."/>
            <person name="Mondo S."/>
            <person name="Nolan M."/>
            <person name="Ohm R."/>
            <person name="Pangilinan J."/>
            <person name="Park H.-J."/>
            <person name="Ramirez L."/>
            <person name="Alfaro M."/>
            <person name="Sun H."/>
            <person name="Tritt A."/>
            <person name="Yoshinaga Y."/>
            <person name="Zwiers L.-H."/>
            <person name="Turgeon B."/>
            <person name="Goodwin S."/>
            <person name="Spatafora J."/>
            <person name="Crous P."/>
            <person name="Grigoriev I."/>
        </authorList>
    </citation>
    <scope>NUCLEOTIDE SEQUENCE</scope>
    <source>
        <strain evidence="3">CBS 675.92</strain>
    </source>
</reference>
<evidence type="ECO:0000313" key="3">
    <source>
        <dbReference type="EMBL" id="KAF1952810.1"/>
    </source>
</evidence>
<dbReference type="AlphaFoldDB" id="A0A6A5TLL0"/>
<feature type="region of interest" description="Disordered" evidence="1">
    <location>
        <begin position="174"/>
        <end position="224"/>
    </location>
</feature>
<feature type="region of interest" description="Disordered" evidence="1">
    <location>
        <begin position="34"/>
        <end position="111"/>
    </location>
</feature>
<dbReference type="EMBL" id="ML977048">
    <property type="protein sequence ID" value="KAF1948796.1"/>
    <property type="molecule type" value="Genomic_DNA"/>
</dbReference>
<sequence length="421" mass="46214">MGEPEILVHVSAPTTTKNDDFYRSLAEEYSRFEAYRATPQDAEPDEADGTILEDSFDSHPENTSSPIGTHDANISNDTYGSFPSGVGSGNQYTSPHHSYTHESTQEDSQEPISRLEQLERIQARWRKQNTARASVSKAKRQSFGLNVPSTNFEDAIIDDTQLAYQAMQSQVLGVESQASDTLSTTSEDTSDDETVPEAERAALATSTGNAHFESSRGGRTSRSPVKAPISMVTVAALSKTTMPPPPLSTVQIPAPAHVSDTRLDNGVASAFDFQNLPFEVVPPAPKVSVETPGTLPSQITKVLHLLKQQNPKRFTPSKISRNLAADERGHWFVDTKAWSIQVQGEFWTSLSEYIESDKFGWGVTLHREADQPRQLGIVRLYCWGEIVEHTWLSLWLCSHGKVAVTGASWLDGGENAVIKVA</sequence>
<evidence type="ECO:0000313" key="4">
    <source>
        <dbReference type="Proteomes" id="UP000800035"/>
    </source>
</evidence>
<keyword evidence="4" id="KW-1185">Reference proteome</keyword>
<name>A0A6A5TLL0_9PLEO</name>
<protein>
    <submittedName>
        <fullName evidence="3">Uncharacterized protein</fullName>
    </submittedName>
</protein>
<evidence type="ECO:0000256" key="1">
    <source>
        <dbReference type="SAM" id="MobiDB-lite"/>
    </source>
</evidence>
<dbReference type="EMBL" id="ML977008">
    <property type="protein sequence ID" value="KAF1952810.1"/>
    <property type="molecule type" value="Genomic_DNA"/>
</dbReference>
<dbReference type="OrthoDB" id="5395975at2759"/>
<dbReference type="Proteomes" id="UP000800035">
    <property type="component" value="Unassembled WGS sequence"/>
</dbReference>
<evidence type="ECO:0000313" key="2">
    <source>
        <dbReference type="EMBL" id="KAF1948796.1"/>
    </source>
</evidence>
<gene>
    <name evidence="3" type="ORF">CC80DRAFT_495124</name>
    <name evidence="2" type="ORF">CC80DRAFT_497955</name>
</gene>